<sequence>MTTHITTTASSADELGTLLAQIATLTKQADAIKDAMKDIASATTVKVFEGALFKSTYVEADRSVTDWKKLAKDLAISTDKIAEYTSTTAVFSIKTTSR</sequence>
<accession>A0A6J5KX40</accession>
<gene>
    <name evidence="1" type="ORF">UFOVP77_46</name>
</gene>
<protein>
    <submittedName>
        <fullName evidence="1">Uncharacterized protein</fullName>
    </submittedName>
</protein>
<organism evidence="1">
    <name type="scientific">uncultured Caudovirales phage</name>
    <dbReference type="NCBI Taxonomy" id="2100421"/>
    <lineage>
        <taxon>Viruses</taxon>
        <taxon>Duplodnaviria</taxon>
        <taxon>Heunggongvirae</taxon>
        <taxon>Uroviricota</taxon>
        <taxon>Caudoviricetes</taxon>
        <taxon>Peduoviridae</taxon>
        <taxon>Maltschvirus</taxon>
        <taxon>Maltschvirus maltsch</taxon>
    </lineage>
</organism>
<name>A0A6J5KX40_9CAUD</name>
<evidence type="ECO:0000313" key="1">
    <source>
        <dbReference type="EMBL" id="CAB4127048.1"/>
    </source>
</evidence>
<dbReference type="EMBL" id="LR796206">
    <property type="protein sequence ID" value="CAB4127048.1"/>
    <property type="molecule type" value="Genomic_DNA"/>
</dbReference>
<proteinExistence type="predicted"/>
<reference evidence="1" key="1">
    <citation type="submission" date="2020-04" db="EMBL/GenBank/DDBJ databases">
        <authorList>
            <person name="Chiriac C."/>
            <person name="Salcher M."/>
            <person name="Ghai R."/>
            <person name="Kavagutti S V."/>
        </authorList>
    </citation>
    <scope>NUCLEOTIDE SEQUENCE</scope>
</reference>